<sequence>MCLAIPGRVIEITEENGLKMGTVDVNGSRTKACLEYVPDIVPGQFTIVHAGFALKIIDEEEAAESLKLWQELIDSGAFERDDELPPQENFIGLP</sequence>
<dbReference type="Gene3D" id="2.30.30.140">
    <property type="match status" value="1"/>
</dbReference>
<dbReference type="SUPFAM" id="SSF159127">
    <property type="entry name" value="HupF/HypC-like"/>
    <property type="match status" value="1"/>
</dbReference>
<comment type="similarity">
    <text evidence="1">Belongs to the HupF/HypC family.</text>
</comment>
<dbReference type="eggNOG" id="COG0298">
    <property type="taxonomic scope" value="Bacteria"/>
</dbReference>
<dbReference type="PRINTS" id="PR00445">
    <property type="entry name" value="HUPFHYPC"/>
</dbReference>
<dbReference type="EMBL" id="CP001097">
    <property type="protein sequence ID" value="ACD90823.1"/>
    <property type="molecule type" value="Genomic_DNA"/>
</dbReference>
<dbReference type="PANTHER" id="PTHR35177:SF2">
    <property type="entry name" value="HYDROGENASE MATURATION FACTOR HYBG"/>
    <property type="match status" value="1"/>
</dbReference>
<dbReference type="NCBIfam" id="TIGR00074">
    <property type="entry name" value="hypC_hupF"/>
    <property type="match status" value="1"/>
</dbReference>
<dbReference type="InterPro" id="IPR019812">
    <property type="entry name" value="Hydgase_assmbl_chp_CS"/>
</dbReference>
<dbReference type="RefSeq" id="WP_012466696.1">
    <property type="nucleotide sequence ID" value="NC_010803.1"/>
</dbReference>
<organism evidence="2 3">
    <name type="scientific">Chlorobium limicola (strain DSM 245 / NBRC 103803 / 6330)</name>
    <dbReference type="NCBI Taxonomy" id="290315"/>
    <lineage>
        <taxon>Bacteria</taxon>
        <taxon>Pseudomonadati</taxon>
        <taxon>Chlorobiota</taxon>
        <taxon>Chlorobiia</taxon>
        <taxon>Chlorobiales</taxon>
        <taxon>Chlorobiaceae</taxon>
        <taxon>Chlorobium/Pelodictyon group</taxon>
        <taxon>Chlorobium</taxon>
    </lineage>
</organism>
<dbReference type="OrthoDB" id="9806017at2"/>
<dbReference type="AlphaFoldDB" id="B3EEL3"/>
<dbReference type="HOGENOM" id="CLU_159381_1_0_10"/>
<dbReference type="Pfam" id="PF01455">
    <property type="entry name" value="HupF_HypC"/>
    <property type="match status" value="1"/>
</dbReference>
<dbReference type="GO" id="GO:0051604">
    <property type="term" value="P:protein maturation"/>
    <property type="evidence" value="ECO:0007669"/>
    <property type="project" value="TreeGrafter"/>
</dbReference>
<evidence type="ECO:0000313" key="3">
    <source>
        <dbReference type="Proteomes" id="UP000008841"/>
    </source>
</evidence>
<evidence type="ECO:0000313" key="2">
    <source>
        <dbReference type="EMBL" id="ACD90823.1"/>
    </source>
</evidence>
<dbReference type="KEGG" id="cli:Clim_1784"/>
<protein>
    <submittedName>
        <fullName evidence="2">Hydrogenase assembly chaperone hypC/hupF</fullName>
    </submittedName>
</protein>
<evidence type="ECO:0000256" key="1">
    <source>
        <dbReference type="ARBA" id="ARBA00006018"/>
    </source>
</evidence>
<accession>B3EEL3</accession>
<dbReference type="GO" id="GO:0005506">
    <property type="term" value="F:iron ion binding"/>
    <property type="evidence" value="ECO:0007669"/>
    <property type="project" value="TreeGrafter"/>
</dbReference>
<dbReference type="GO" id="GO:1902670">
    <property type="term" value="F:carbon dioxide binding"/>
    <property type="evidence" value="ECO:0007669"/>
    <property type="project" value="TreeGrafter"/>
</dbReference>
<dbReference type="FunFam" id="2.30.30.140:FF:000022">
    <property type="entry name" value="Hydrogenase assembly chaperone HybG"/>
    <property type="match status" value="1"/>
</dbReference>
<proteinExistence type="inferred from homology"/>
<gene>
    <name evidence="2" type="ordered locus">Clim_1784</name>
</gene>
<dbReference type="STRING" id="290315.Clim_1784"/>
<dbReference type="PROSITE" id="PS01097">
    <property type="entry name" value="HUPF_HYPC"/>
    <property type="match status" value="1"/>
</dbReference>
<dbReference type="InterPro" id="IPR001109">
    <property type="entry name" value="Hydrogenase_HupF/HypC"/>
</dbReference>
<dbReference type="PANTHER" id="PTHR35177">
    <property type="entry name" value="HYDROGENASE MATURATION FACTOR HYBG"/>
    <property type="match status" value="1"/>
</dbReference>
<name>B3EEL3_CHLL2</name>
<reference evidence="2 3" key="1">
    <citation type="submission" date="2008-05" db="EMBL/GenBank/DDBJ databases">
        <title>Complete sequence of Chlorobium limicola DSM 245.</title>
        <authorList>
            <consortium name="US DOE Joint Genome Institute"/>
            <person name="Lucas S."/>
            <person name="Copeland A."/>
            <person name="Lapidus A."/>
            <person name="Glavina del Rio T."/>
            <person name="Dalin E."/>
            <person name="Tice H."/>
            <person name="Bruce D."/>
            <person name="Goodwin L."/>
            <person name="Pitluck S."/>
            <person name="Schmutz J."/>
            <person name="Larimer F."/>
            <person name="Land M."/>
            <person name="Hauser L."/>
            <person name="Kyrpides N."/>
            <person name="Ovchinnikova G."/>
            <person name="Zhao F."/>
            <person name="Li T."/>
            <person name="Liu Z."/>
            <person name="Overmann J."/>
            <person name="Bryant D.A."/>
            <person name="Richardson P."/>
        </authorList>
    </citation>
    <scope>NUCLEOTIDE SEQUENCE [LARGE SCALE GENOMIC DNA]</scope>
    <source>
        <strain evidence="3">DSM 245 / NBRC 103803 / 6330</strain>
    </source>
</reference>
<dbReference type="Proteomes" id="UP000008841">
    <property type="component" value="Chromosome"/>
</dbReference>